<dbReference type="PANTHER" id="PTHR11533">
    <property type="entry name" value="PROTEASE M1 ZINC METALLOPROTEASE"/>
    <property type="match status" value="1"/>
</dbReference>
<dbReference type="Gene3D" id="1.10.390.10">
    <property type="entry name" value="Neutral Protease Domain 2"/>
    <property type="match status" value="1"/>
</dbReference>
<dbReference type="CDD" id="cd09601">
    <property type="entry name" value="M1_APN-Q_like"/>
    <property type="match status" value="1"/>
</dbReference>
<dbReference type="EMBL" id="CAJPIZ010000533">
    <property type="protein sequence ID" value="CAG2101681.1"/>
    <property type="molecule type" value="Genomic_DNA"/>
</dbReference>
<feature type="domain" description="Peptidase M1 membrane alanine aminopeptidase" evidence="16">
    <location>
        <begin position="240"/>
        <end position="457"/>
    </location>
</feature>
<feature type="site" description="Transition state stabilizer" evidence="14">
    <location>
        <position position="398"/>
    </location>
</feature>
<dbReference type="InterPro" id="IPR014782">
    <property type="entry name" value="Peptidase_M1_dom"/>
</dbReference>
<dbReference type="GO" id="GO:0006508">
    <property type="term" value="P:proteolysis"/>
    <property type="evidence" value="ECO:0007669"/>
    <property type="project" value="UniProtKB-KW"/>
</dbReference>
<evidence type="ECO:0000313" key="19">
    <source>
        <dbReference type="EMBL" id="CAD7621251.1"/>
    </source>
</evidence>
<reference evidence="19" key="1">
    <citation type="submission" date="2020-11" db="EMBL/GenBank/DDBJ databases">
        <authorList>
            <person name="Tran Van P."/>
        </authorList>
    </citation>
    <scope>NUCLEOTIDE SEQUENCE</scope>
</reference>
<dbReference type="SUPFAM" id="SSF63737">
    <property type="entry name" value="Leukotriene A4 hydrolase N-terminal domain"/>
    <property type="match status" value="1"/>
</dbReference>
<dbReference type="InterPro" id="IPR050344">
    <property type="entry name" value="Peptidase_M1_aminopeptidases"/>
</dbReference>
<evidence type="ECO:0000256" key="6">
    <source>
        <dbReference type="ARBA" id="ARBA00022670"/>
    </source>
</evidence>
<evidence type="ECO:0000256" key="9">
    <source>
        <dbReference type="ARBA" id="ARBA00022833"/>
    </source>
</evidence>
<dbReference type="GO" id="GO:0005886">
    <property type="term" value="C:plasma membrane"/>
    <property type="evidence" value="ECO:0007669"/>
    <property type="project" value="UniProtKB-SubCell"/>
</dbReference>
<dbReference type="PANTHER" id="PTHR11533:SF174">
    <property type="entry name" value="PUROMYCIN-SENSITIVE AMINOPEPTIDASE-RELATED"/>
    <property type="match status" value="1"/>
</dbReference>
<dbReference type="Pfam" id="PF17900">
    <property type="entry name" value="Peptidase_M1_N"/>
    <property type="match status" value="1"/>
</dbReference>
<accession>A0A7R9KE58</accession>
<dbReference type="EMBL" id="OC855108">
    <property type="protein sequence ID" value="CAD7621251.1"/>
    <property type="molecule type" value="Genomic_DNA"/>
</dbReference>
<comment type="catalytic activity">
    <reaction evidence="11">
        <text>Release of an N-terminal amino acid, preferentially alanine, from a wide range of peptides, amides and arylamides.</text>
        <dbReference type="EC" id="3.4.11.14"/>
    </reaction>
</comment>
<dbReference type="GO" id="GO:0042277">
    <property type="term" value="F:peptide binding"/>
    <property type="evidence" value="ECO:0007669"/>
    <property type="project" value="TreeGrafter"/>
</dbReference>
<evidence type="ECO:0000259" key="16">
    <source>
        <dbReference type="Pfam" id="PF01433"/>
    </source>
</evidence>
<evidence type="ECO:0000259" key="17">
    <source>
        <dbReference type="Pfam" id="PF11838"/>
    </source>
</evidence>
<evidence type="ECO:0000256" key="5">
    <source>
        <dbReference type="ARBA" id="ARBA00022490"/>
    </source>
</evidence>
<comment type="subcellular location">
    <subcellularLocation>
        <location evidence="2">Cell membrane</location>
        <topology evidence="2">Lipid-anchor</topology>
        <topology evidence="2">GPI-anchor</topology>
    </subcellularLocation>
    <subcellularLocation>
        <location evidence="1">Cytoplasm</location>
    </subcellularLocation>
</comment>
<dbReference type="Gene3D" id="2.60.40.1730">
    <property type="entry name" value="tricorn interacting facor f3 domain"/>
    <property type="match status" value="1"/>
</dbReference>
<dbReference type="AlphaFoldDB" id="A0A7R9KE58"/>
<evidence type="ECO:0000259" key="18">
    <source>
        <dbReference type="Pfam" id="PF17900"/>
    </source>
</evidence>
<dbReference type="Pfam" id="PF01433">
    <property type="entry name" value="Peptidase_M1"/>
    <property type="match status" value="1"/>
</dbReference>
<dbReference type="Gene3D" id="2.60.40.1910">
    <property type="match status" value="1"/>
</dbReference>
<evidence type="ECO:0000256" key="14">
    <source>
        <dbReference type="PIRSR" id="PIRSR634016-4"/>
    </source>
</evidence>
<dbReference type="InterPro" id="IPR024571">
    <property type="entry name" value="ERAP1-like_C_dom"/>
</dbReference>
<dbReference type="InterPro" id="IPR001930">
    <property type="entry name" value="Peptidase_M1"/>
</dbReference>
<proteinExistence type="inferred from homology"/>
<gene>
    <name evidence="19" type="ORF">OSB1V03_LOCUS1725</name>
</gene>
<dbReference type="SUPFAM" id="SSF55486">
    <property type="entry name" value="Metalloproteases ('zincins'), catalytic domain"/>
    <property type="match status" value="1"/>
</dbReference>
<feature type="binding site" evidence="13">
    <location>
        <position position="312"/>
    </location>
    <ligand>
        <name>Zn(2+)</name>
        <dbReference type="ChEBI" id="CHEBI:29105"/>
        <note>catalytic</note>
    </ligand>
</feature>
<keyword evidence="7 13" id="KW-0479">Metal-binding</keyword>
<dbReference type="EC" id="3.4.11.-" evidence="15"/>
<dbReference type="InterPro" id="IPR034016">
    <property type="entry name" value="M1_APN-typ"/>
</dbReference>
<name>A0A7R9KE58_9ACAR</name>
<dbReference type="FunFam" id="1.25.50.20:FF:000002">
    <property type="entry name" value="Aminopeptidase"/>
    <property type="match status" value="1"/>
</dbReference>
<dbReference type="GO" id="GO:0008270">
    <property type="term" value="F:zinc ion binding"/>
    <property type="evidence" value="ECO:0007669"/>
    <property type="project" value="UniProtKB-UniRule"/>
</dbReference>
<evidence type="ECO:0000256" key="7">
    <source>
        <dbReference type="ARBA" id="ARBA00022723"/>
    </source>
</evidence>
<evidence type="ECO:0000256" key="13">
    <source>
        <dbReference type="PIRSR" id="PIRSR634016-3"/>
    </source>
</evidence>
<dbReference type="Proteomes" id="UP000759131">
    <property type="component" value="Unassembled WGS sequence"/>
</dbReference>
<keyword evidence="10 15" id="KW-0482">Metalloprotease</keyword>
<evidence type="ECO:0000256" key="8">
    <source>
        <dbReference type="ARBA" id="ARBA00022801"/>
    </source>
</evidence>
<feature type="binding site" evidence="13">
    <location>
        <position position="316"/>
    </location>
    <ligand>
        <name>Zn(2+)</name>
        <dbReference type="ChEBI" id="CHEBI:29105"/>
        <note>catalytic</note>
    </ligand>
</feature>
<dbReference type="FunFam" id="1.10.390.10:FF:000001">
    <property type="entry name" value="Aminopeptidase"/>
    <property type="match status" value="1"/>
</dbReference>
<keyword evidence="6 15" id="KW-0645">Protease</keyword>
<evidence type="ECO:0000256" key="3">
    <source>
        <dbReference type="ARBA" id="ARBA00010136"/>
    </source>
</evidence>
<keyword evidence="5" id="KW-0963">Cytoplasm</keyword>
<dbReference type="PRINTS" id="PR00756">
    <property type="entry name" value="ALADIPTASE"/>
</dbReference>
<dbReference type="Pfam" id="PF11838">
    <property type="entry name" value="ERAP1_C"/>
    <property type="match status" value="1"/>
</dbReference>
<feature type="domain" description="Aminopeptidase N-like N-terminal" evidence="18">
    <location>
        <begin position="19"/>
        <end position="205"/>
    </location>
</feature>
<evidence type="ECO:0000256" key="11">
    <source>
        <dbReference type="ARBA" id="ARBA00052895"/>
    </source>
</evidence>
<keyword evidence="4 15" id="KW-0031">Aminopeptidase</keyword>
<dbReference type="GO" id="GO:0043171">
    <property type="term" value="P:peptide catabolic process"/>
    <property type="evidence" value="ECO:0007669"/>
    <property type="project" value="TreeGrafter"/>
</dbReference>
<keyword evidence="8 15" id="KW-0378">Hydrolase</keyword>
<keyword evidence="20" id="KW-1185">Reference proteome</keyword>
<dbReference type="GO" id="GO:0005615">
    <property type="term" value="C:extracellular space"/>
    <property type="evidence" value="ECO:0007669"/>
    <property type="project" value="TreeGrafter"/>
</dbReference>
<feature type="domain" description="ERAP1-like C-terminal" evidence="17">
    <location>
        <begin position="539"/>
        <end position="852"/>
    </location>
</feature>
<dbReference type="InterPro" id="IPR042097">
    <property type="entry name" value="Aminopeptidase_N-like_N_sf"/>
</dbReference>
<comment type="similarity">
    <text evidence="3 15">Belongs to the peptidase M1 family.</text>
</comment>
<evidence type="ECO:0000256" key="15">
    <source>
        <dbReference type="RuleBase" id="RU364040"/>
    </source>
</evidence>
<protein>
    <recommendedName>
        <fullName evidence="15">Aminopeptidase</fullName>
        <ecNumber evidence="15">3.4.11.-</ecNumber>
    </recommendedName>
</protein>
<evidence type="ECO:0000256" key="10">
    <source>
        <dbReference type="ARBA" id="ARBA00023049"/>
    </source>
</evidence>
<evidence type="ECO:0000256" key="4">
    <source>
        <dbReference type="ARBA" id="ARBA00022438"/>
    </source>
</evidence>
<evidence type="ECO:0000256" key="2">
    <source>
        <dbReference type="ARBA" id="ARBA00004609"/>
    </source>
</evidence>
<evidence type="ECO:0000256" key="1">
    <source>
        <dbReference type="ARBA" id="ARBA00004496"/>
    </source>
</evidence>
<evidence type="ECO:0000313" key="20">
    <source>
        <dbReference type="Proteomes" id="UP000759131"/>
    </source>
</evidence>
<dbReference type="GO" id="GO:0070006">
    <property type="term" value="F:metalloaminopeptidase activity"/>
    <property type="evidence" value="ECO:0007669"/>
    <property type="project" value="TreeGrafter"/>
</dbReference>
<dbReference type="FunFam" id="2.60.40.1730:FF:000002">
    <property type="entry name" value="Aminopeptidase"/>
    <property type="match status" value="1"/>
</dbReference>
<dbReference type="InterPro" id="IPR045357">
    <property type="entry name" value="Aminopeptidase_N-like_N"/>
</dbReference>
<organism evidence="19">
    <name type="scientific">Medioppia subpectinata</name>
    <dbReference type="NCBI Taxonomy" id="1979941"/>
    <lineage>
        <taxon>Eukaryota</taxon>
        <taxon>Metazoa</taxon>
        <taxon>Ecdysozoa</taxon>
        <taxon>Arthropoda</taxon>
        <taxon>Chelicerata</taxon>
        <taxon>Arachnida</taxon>
        <taxon>Acari</taxon>
        <taxon>Acariformes</taxon>
        <taxon>Sarcoptiformes</taxon>
        <taxon>Oribatida</taxon>
        <taxon>Brachypylina</taxon>
        <taxon>Oppioidea</taxon>
        <taxon>Oppiidae</taxon>
        <taxon>Medioppia</taxon>
    </lineage>
</organism>
<feature type="binding site" evidence="13">
    <location>
        <position position="335"/>
    </location>
    <ligand>
        <name>Zn(2+)</name>
        <dbReference type="ChEBI" id="CHEBI:29105"/>
        <note>catalytic</note>
    </ligand>
</feature>
<comment type="cofactor">
    <cofactor evidence="13 15">
        <name>Zn(2+)</name>
        <dbReference type="ChEBI" id="CHEBI:29105"/>
    </cofactor>
    <text evidence="13 15">Binds 1 zinc ion per subunit.</text>
</comment>
<keyword evidence="9 13" id="KW-0862">Zinc</keyword>
<dbReference type="GO" id="GO:0016285">
    <property type="term" value="F:alanyl aminopeptidase activity"/>
    <property type="evidence" value="ECO:0007669"/>
    <property type="project" value="UniProtKB-EC"/>
</dbReference>
<sequence length="873" mass="99120">MRGEPTKAEFKRLPATVTPINYNITLRPNLKSFTFNGSQAVRLMVNENTRHIVLNSNEIDISVATYTPQNGKPLTSETIENNAETEVTAIRFAETLSAGPGVLKLEFTGTLNDKLKGFYRSKYMSADGQEERYAAVTHFEATDARRAFPCWDEPALKATFDITLVVPTNRVALSNTNVICESVLDDYPSLKVVKYATTPAMSTYLVAFVVGEYDYIEGESKDGVVVRIYTPVGKKDQGLFALEVAVKTLTYYKNYFNIPYPLPKMDLIALADMAAEAMENWGLITYREAYLLVDPQNTSTRTKQCVALMVAHELAHQWFGNLVTMEWWTHLWLNEGFATFMEYLCVDHLFNEYNIWTQFVSDIFTPALELDALHNSHPIEVPVSHPSEIREIFDDISYNKGSAVIRMLHRFIGDELFRKGMHLYLSKHLYKNTLTEDLWTSLQEASNKPVRVVMTTWTKQKGYPVISVTSRREGNSLILTLTQEKFCADGKLPASEANTVWMIPISVTRASDPTKIWAQVLMDRKTIDIEIADVSANEWVKLNPNSVGVYRVHYCQELLNLLLPAVGNKTLPPLDRLGLQNDLFALVTSGRTASVDILKLMDSFPNEDDYTVWTSIVDCLGRLNQLLSHTDLETVFHEFGRRLLSKTYSKLGWHPIEGETHLDTLLRSLVITGLASFQDPGVISEAKYVFESHRGGAHTIGADIREAVYRAVALDCNDQSFEALFQLYREAELQEEKARVCRALGAVNDAKRIAKVLDFALSSEVRNQDTVFVIISVALTKNGRDIAWEFVKKNRDELRRRYESGVLVTTLVKHISQNFVTEDRLQEVEIFFTQNPFPGSERTVRQSLETIRHNIDWLARDLPSIRSYLTNRS</sequence>
<evidence type="ECO:0000256" key="12">
    <source>
        <dbReference type="PIRSR" id="PIRSR634016-1"/>
    </source>
</evidence>
<dbReference type="GO" id="GO:0005737">
    <property type="term" value="C:cytoplasm"/>
    <property type="evidence" value="ECO:0007669"/>
    <property type="project" value="UniProtKB-SubCell"/>
</dbReference>
<dbReference type="Gene3D" id="1.25.50.20">
    <property type="match status" value="1"/>
</dbReference>
<dbReference type="InterPro" id="IPR027268">
    <property type="entry name" value="Peptidase_M4/M1_CTD_sf"/>
</dbReference>
<dbReference type="FunFam" id="2.60.40.1910:FF:000002">
    <property type="entry name" value="Aminopeptidase"/>
    <property type="match status" value="1"/>
</dbReference>
<dbReference type="OrthoDB" id="275509at2759"/>
<feature type="active site" description="Proton acceptor" evidence="12">
    <location>
        <position position="313"/>
    </location>
</feature>